<gene>
    <name evidence="2" type="ORF">Q2T77_32425</name>
</gene>
<dbReference type="RefSeq" id="WP_301815206.1">
    <property type="nucleotide sequence ID" value="NZ_JAUJZH010000034.1"/>
</dbReference>
<comment type="caution">
    <text evidence="2">The sequence shown here is derived from an EMBL/GenBank/DDBJ whole genome shotgun (WGS) entry which is preliminary data.</text>
</comment>
<protein>
    <recommendedName>
        <fullName evidence="4">DUF4129 domain-containing protein</fullName>
    </recommendedName>
</protein>
<evidence type="ECO:0008006" key="4">
    <source>
        <dbReference type="Google" id="ProtNLM"/>
    </source>
</evidence>
<dbReference type="Proteomes" id="UP001169027">
    <property type="component" value="Unassembled WGS sequence"/>
</dbReference>
<proteinExistence type="predicted"/>
<evidence type="ECO:0000313" key="2">
    <source>
        <dbReference type="EMBL" id="MDO1536982.1"/>
    </source>
</evidence>
<name>A0ABT8SDI7_9BURK</name>
<evidence type="ECO:0000313" key="3">
    <source>
        <dbReference type="Proteomes" id="UP001169027"/>
    </source>
</evidence>
<sequence>MGLFDGPWETCMLVRGLNPSECASWVQAWGTILAISAAVLIAFVQHRQNLRQRRQIAADERARTLAAPLAVAQRAERLLRDLHRRVRAVNGAYGEWGAPAGMKEQAMKLHAVFVSLPLHLLPTYELILVAYEIAYCIADGAERLDAMAVEKERLGAVSASSDGSFEVGLQAMRELCTRFERERLRSLAQTA</sequence>
<keyword evidence="3" id="KW-1185">Reference proteome</keyword>
<keyword evidence="1" id="KW-1133">Transmembrane helix</keyword>
<keyword evidence="1" id="KW-0812">Transmembrane</keyword>
<accession>A0ABT8SDI7</accession>
<reference evidence="2" key="1">
    <citation type="submission" date="2023-06" db="EMBL/GenBank/DDBJ databases">
        <authorList>
            <person name="Jiang Y."/>
            <person name="Liu Q."/>
        </authorList>
    </citation>
    <scope>NUCLEOTIDE SEQUENCE</scope>
    <source>
        <strain evidence="2">CGMCC 1.12090</strain>
    </source>
</reference>
<evidence type="ECO:0000256" key="1">
    <source>
        <dbReference type="SAM" id="Phobius"/>
    </source>
</evidence>
<keyword evidence="1" id="KW-0472">Membrane</keyword>
<dbReference type="EMBL" id="JAUKVY010000034">
    <property type="protein sequence ID" value="MDO1536982.1"/>
    <property type="molecule type" value="Genomic_DNA"/>
</dbReference>
<feature type="transmembrane region" description="Helical" evidence="1">
    <location>
        <begin position="25"/>
        <end position="44"/>
    </location>
</feature>
<organism evidence="2 3">
    <name type="scientific">Variovorax ginsengisoli</name>
    <dbReference type="NCBI Taxonomy" id="363844"/>
    <lineage>
        <taxon>Bacteria</taxon>
        <taxon>Pseudomonadati</taxon>
        <taxon>Pseudomonadota</taxon>
        <taxon>Betaproteobacteria</taxon>
        <taxon>Burkholderiales</taxon>
        <taxon>Comamonadaceae</taxon>
        <taxon>Variovorax</taxon>
    </lineage>
</organism>